<reference evidence="1" key="1">
    <citation type="submission" date="2021-03" db="EMBL/GenBank/DDBJ databases">
        <title>Evolutionary priming and transition to the ectomycorrhizal habit in an iconic lineage of mushroom-forming fungi: is preadaptation a requirement?</title>
        <authorList>
            <consortium name="DOE Joint Genome Institute"/>
            <person name="Looney B.P."/>
            <person name="Miyauchi S."/>
            <person name="Morin E."/>
            <person name="Drula E."/>
            <person name="Courty P.E."/>
            <person name="Chicoki N."/>
            <person name="Fauchery L."/>
            <person name="Kohler A."/>
            <person name="Kuo A."/>
            <person name="LaButti K."/>
            <person name="Pangilinan J."/>
            <person name="Lipzen A."/>
            <person name="Riley R."/>
            <person name="Andreopoulos W."/>
            <person name="He G."/>
            <person name="Johnson J."/>
            <person name="Barry K.W."/>
            <person name="Grigoriev I.V."/>
            <person name="Nagy L."/>
            <person name="Hibbett D."/>
            <person name="Henrissat B."/>
            <person name="Matheny P.B."/>
            <person name="Labbe J."/>
            <person name="Martin A.F."/>
        </authorList>
    </citation>
    <scope>NUCLEOTIDE SEQUENCE</scope>
    <source>
        <strain evidence="1">BPL698</strain>
    </source>
</reference>
<evidence type="ECO:0000313" key="1">
    <source>
        <dbReference type="EMBL" id="KAI9507285.1"/>
    </source>
</evidence>
<dbReference type="Proteomes" id="UP001207468">
    <property type="component" value="Unassembled WGS sequence"/>
</dbReference>
<comment type="caution">
    <text evidence="1">The sequence shown here is derived from an EMBL/GenBank/DDBJ whole genome shotgun (WGS) entry which is preliminary data.</text>
</comment>
<accession>A0ACC0U7G7</accession>
<name>A0ACC0U7G7_9AGAM</name>
<sequence length="858" mass="95633">MRPTLGVRADLLGWLSKPTTVKAANSSSSVNAAVTSSSPSGRDSIFETPSTNERANFGIESPAVRSATFTKSSDGGRSINETPPTSDPIDVDLSSDEDLPIRDIKSARVKRKIAIEDSDEGEGFVNPASSRKNVLSAYKSSKKPARTKKARLALSEDDSFIERDSDDQDAAPSAFTQNLSRFKKSPKKKAHLSRRSDDDEEFIVPDDSEDDVVSRSSHASKRSSRQSFSSGVDDDDATQPTKTKNSAGTASQSSLNKAHAISGTASASTNNFLTAAEQRAQATKDGKKSQEDPFSFLQDIRDRDGVRPGEPGYDPRTLYIPRKAWDGFSPFEKQFWEIKQNHFDTLYEEDARIGHRDFDLKLTQRVKMSMVGVPEMAFNFWAAKFLAKGYKVGRVDQSETALGAEMRVAANKSRGKAGDDKQKEKIVRRELNKVYTNGTLVDDELLIDDQAGHCLSIREDEDGGEYGSFGICVLDSATSEFNLCAFDDDVCRTRLETLLRQLRPKEIVFTKGNLSVATTRLLKVILPGTCLWTSLRDVEGFSYDETLSELKGLYATGDKDAMEDDDYTAVPIAIRDMLGYKNAIEALGSMMWYLRQLNIDKDILTMKNFNVYDPMKKGQGLVLDGQSLAHIEVLLNSEGTEEGSLLQLLSRCVTPFGKRLFRIWLCMPLRSVSDINSRHPTFEGDFMEVAKGLPDLERIVSRIHAKNCKIKDFLKVLKSFKALSKGLSKLADASETFESKTILGLLRSAPDLLPHVRNVEMRFVRPENDNDDLLPVEGKDEAYDEIAKEIQELEKELDKALKKLERQVGTPLRFWHSAQGNKDIYLVQVSSDHHDIPNYWIKSGGTKVYLKLRSPSQP</sequence>
<proteinExistence type="predicted"/>
<organism evidence="1 2">
    <name type="scientific">Russula earlei</name>
    <dbReference type="NCBI Taxonomy" id="71964"/>
    <lineage>
        <taxon>Eukaryota</taxon>
        <taxon>Fungi</taxon>
        <taxon>Dikarya</taxon>
        <taxon>Basidiomycota</taxon>
        <taxon>Agaricomycotina</taxon>
        <taxon>Agaricomycetes</taxon>
        <taxon>Russulales</taxon>
        <taxon>Russulaceae</taxon>
        <taxon>Russula</taxon>
    </lineage>
</organism>
<protein>
    <submittedName>
        <fullName evidence="1">Uncharacterized protein</fullName>
    </submittedName>
</protein>
<dbReference type="EMBL" id="JAGFNK010000132">
    <property type="protein sequence ID" value="KAI9507285.1"/>
    <property type="molecule type" value="Genomic_DNA"/>
</dbReference>
<keyword evidence="2" id="KW-1185">Reference proteome</keyword>
<evidence type="ECO:0000313" key="2">
    <source>
        <dbReference type="Proteomes" id="UP001207468"/>
    </source>
</evidence>
<gene>
    <name evidence="1" type="ORF">F5148DRAFT_1206355</name>
</gene>